<dbReference type="EMBL" id="CACRXK020007912">
    <property type="protein sequence ID" value="CAB4013502.1"/>
    <property type="molecule type" value="Genomic_DNA"/>
</dbReference>
<evidence type="ECO:0000256" key="8">
    <source>
        <dbReference type="ARBA" id="ARBA00023329"/>
    </source>
</evidence>
<evidence type="ECO:0000256" key="4">
    <source>
        <dbReference type="ARBA" id="ARBA00022692"/>
    </source>
</evidence>
<evidence type="ECO:0000256" key="1">
    <source>
        <dbReference type="ARBA" id="ARBA00004439"/>
    </source>
</evidence>
<feature type="transmembrane region" description="Helical" evidence="10">
    <location>
        <begin position="233"/>
        <end position="255"/>
    </location>
</feature>
<evidence type="ECO:0000313" key="12">
    <source>
        <dbReference type="Proteomes" id="UP001152795"/>
    </source>
</evidence>
<proteinExistence type="inferred from homology"/>
<keyword evidence="4 10" id="KW-0812">Transmembrane</keyword>
<feature type="transmembrane region" description="Helical" evidence="10">
    <location>
        <begin position="314"/>
        <end position="338"/>
    </location>
</feature>
<feature type="transmembrane region" description="Helical" evidence="10">
    <location>
        <begin position="175"/>
        <end position="191"/>
    </location>
</feature>
<feature type="compositionally biased region" description="Basic and acidic residues" evidence="9">
    <location>
        <begin position="1"/>
        <end position="15"/>
    </location>
</feature>
<keyword evidence="5" id="KW-0532">Neurotransmitter transport</keyword>
<comment type="caution">
    <text evidence="11">The sequence shown here is derived from an EMBL/GenBank/DDBJ whole genome shotgun (WGS) entry which is preliminary data.</text>
</comment>
<evidence type="ECO:0000256" key="6">
    <source>
        <dbReference type="ARBA" id="ARBA00022989"/>
    </source>
</evidence>
<keyword evidence="3" id="KW-0813">Transport</keyword>
<feature type="transmembrane region" description="Helical" evidence="10">
    <location>
        <begin position="76"/>
        <end position="95"/>
    </location>
</feature>
<sequence>MSEKDPESQKLLAKDLEEDESATATQKPWFYLPSNAEREDEKSEALDGEKDEISSMQTFFNICNANLGTGILAMPFVIRLAGLWGVVIIIFIGFLGNYTGKILIDCLYEIDPTDGKRKRVRETYPQIGEAFHPTYGTYMVHIANCFDQFSHCALFLIMIGMVMKHAFPSISLSESDWTLIIGLLILPTIFIRKMTQLAWLGTLTAWTAVVISIVVLIYSLTKWQNWTTTTPPFNIHTVPIAIGVVMVSYSSAAYFPKMETAMMHPEEYNSIMNFSYSAVTFWKFFCGVIVYMTFTETTDQIVALNVPHGVFRGALCVAVVVLALFFFTVPAFTIFDIIENHLKIPWLAFNYTNQRRVIVSGYLLRFFLMLFTLILAVCVPHFSLLMAFVGCSTGMILVLIFPCMFHLKIRWADLKNFDVAAELFVIGFAVIGGTLGIIYSSLALYTVYNET</sequence>
<dbReference type="GO" id="GO:0006836">
    <property type="term" value="P:neurotransmitter transport"/>
    <property type="evidence" value="ECO:0007669"/>
    <property type="project" value="UniProtKB-KW"/>
</dbReference>
<keyword evidence="6 10" id="KW-1133">Transmembrane helix</keyword>
<dbReference type="GO" id="GO:0030659">
    <property type="term" value="C:cytoplasmic vesicle membrane"/>
    <property type="evidence" value="ECO:0007669"/>
    <property type="project" value="UniProtKB-SubCell"/>
</dbReference>
<feature type="transmembrane region" description="Helical" evidence="10">
    <location>
        <begin position="145"/>
        <end position="163"/>
    </location>
</feature>
<organism evidence="11 12">
    <name type="scientific">Paramuricea clavata</name>
    <name type="common">Red gorgonian</name>
    <name type="synonym">Violescent sea-whip</name>
    <dbReference type="NCBI Taxonomy" id="317549"/>
    <lineage>
        <taxon>Eukaryota</taxon>
        <taxon>Metazoa</taxon>
        <taxon>Cnidaria</taxon>
        <taxon>Anthozoa</taxon>
        <taxon>Octocorallia</taxon>
        <taxon>Malacalcyonacea</taxon>
        <taxon>Plexauridae</taxon>
        <taxon>Paramuricea</taxon>
    </lineage>
</organism>
<name>A0A7D9ELU5_PARCT</name>
<dbReference type="InterPro" id="IPR013057">
    <property type="entry name" value="AA_transpt_TM"/>
</dbReference>
<reference evidence="11" key="1">
    <citation type="submission" date="2020-04" db="EMBL/GenBank/DDBJ databases">
        <authorList>
            <person name="Alioto T."/>
            <person name="Alioto T."/>
            <person name="Gomez Garrido J."/>
        </authorList>
    </citation>
    <scope>NUCLEOTIDE SEQUENCE</scope>
    <source>
        <strain evidence="11">A484AB</strain>
    </source>
</reference>
<feature type="region of interest" description="Disordered" evidence="9">
    <location>
        <begin position="1"/>
        <end position="27"/>
    </location>
</feature>
<dbReference type="Proteomes" id="UP001152795">
    <property type="component" value="Unassembled WGS sequence"/>
</dbReference>
<protein>
    <submittedName>
        <fullName evidence="11">Uncharacterized protein</fullName>
    </submittedName>
</protein>
<keyword evidence="12" id="KW-1185">Reference proteome</keyword>
<feature type="transmembrane region" description="Helical" evidence="10">
    <location>
        <begin position="359"/>
        <end position="377"/>
    </location>
</feature>
<feature type="transmembrane region" description="Helical" evidence="10">
    <location>
        <begin position="276"/>
        <end position="294"/>
    </location>
</feature>
<accession>A0A7D9ELU5</accession>
<feature type="transmembrane region" description="Helical" evidence="10">
    <location>
        <begin position="383"/>
        <end position="407"/>
    </location>
</feature>
<feature type="transmembrane region" description="Helical" evidence="10">
    <location>
        <begin position="419"/>
        <end position="448"/>
    </location>
</feature>
<evidence type="ECO:0000313" key="11">
    <source>
        <dbReference type="EMBL" id="CAB4013502.1"/>
    </source>
</evidence>
<dbReference type="PANTHER" id="PTHR22950:SF689">
    <property type="entry name" value="VESICULAR INHIBITORY AMINO ACID TRANSPORTER"/>
    <property type="match status" value="1"/>
</dbReference>
<keyword evidence="8" id="KW-0968">Cytoplasmic vesicle</keyword>
<evidence type="ECO:0000256" key="5">
    <source>
        <dbReference type="ARBA" id="ARBA00022775"/>
    </source>
</evidence>
<comment type="similarity">
    <text evidence="2">Belongs to the amino acid/polyamine transporter 2 family.</text>
</comment>
<feature type="transmembrane region" description="Helical" evidence="10">
    <location>
        <begin position="198"/>
        <end position="221"/>
    </location>
</feature>
<dbReference type="GO" id="GO:0005774">
    <property type="term" value="C:vacuolar membrane"/>
    <property type="evidence" value="ECO:0007669"/>
    <property type="project" value="TreeGrafter"/>
</dbReference>
<keyword evidence="7 10" id="KW-0472">Membrane</keyword>
<dbReference type="Pfam" id="PF01490">
    <property type="entry name" value="Aa_trans"/>
    <property type="match status" value="1"/>
</dbReference>
<comment type="subcellular location">
    <subcellularLocation>
        <location evidence="1">Cytoplasmic vesicle membrane</location>
        <topology evidence="1">Multi-pass membrane protein</topology>
    </subcellularLocation>
</comment>
<dbReference type="OrthoDB" id="6021076at2759"/>
<gene>
    <name evidence="11" type="ORF">PACLA_8A033883</name>
</gene>
<dbReference type="AlphaFoldDB" id="A0A7D9ELU5"/>
<dbReference type="GO" id="GO:0015179">
    <property type="term" value="F:L-amino acid transmembrane transporter activity"/>
    <property type="evidence" value="ECO:0007669"/>
    <property type="project" value="TreeGrafter"/>
</dbReference>
<evidence type="ECO:0000256" key="3">
    <source>
        <dbReference type="ARBA" id="ARBA00022448"/>
    </source>
</evidence>
<evidence type="ECO:0000256" key="10">
    <source>
        <dbReference type="SAM" id="Phobius"/>
    </source>
</evidence>
<evidence type="ECO:0000256" key="2">
    <source>
        <dbReference type="ARBA" id="ARBA00008066"/>
    </source>
</evidence>
<evidence type="ECO:0000256" key="9">
    <source>
        <dbReference type="SAM" id="MobiDB-lite"/>
    </source>
</evidence>
<dbReference type="PANTHER" id="PTHR22950">
    <property type="entry name" value="AMINO ACID TRANSPORTER"/>
    <property type="match status" value="1"/>
</dbReference>
<evidence type="ECO:0000256" key="7">
    <source>
        <dbReference type="ARBA" id="ARBA00023136"/>
    </source>
</evidence>